<dbReference type="GO" id="GO:0003700">
    <property type="term" value="F:DNA-binding transcription factor activity"/>
    <property type="evidence" value="ECO:0007669"/>
    <property type="project" value="InterPro"/>
</dbReference>
<comment type="caution">
    <text evidence="6">The sequence shown here is derived from an EMBL/GenBank/DDBJ whole genome shotgun (WGS) entry which is preliminary data.</text>
</comment>
<dbReference type="SMART" id="SM00422">
    <property type="entry name" value="HTH_MERR"/>
    <property type="match status" value="1"/>
</dbReference>
<gene>
    <name evidence="6" type="ORF">MBAV_004853</name>
</gene>
<dbReference type="AlphaFoldDB" id="A0A0F3GM41"/>
<dbReference type="InterPro" id="IPR009061">
    <property type="entry name" value="DNA-bd_dom_put_sf"/>
</dbReference>
<organism evidence="6 7">
    <name type="scientific">Candidatus Magnetobacterium bavaricum</name>
    <dbReference type="NCBI Taxonomy" id="29290"/>
    <lineage>
        <taxon>Bacteria</taxon>
        <taxon>Pseudomonadati</taxon>
        <taxon>Nitrospirota</taxon>
        <taxon>Thermodesulfovibrionia</taxon>
        <taxon>Thermodesulfovibrionales</taxon>
        <taxon>Candidatus Magnetobacteriaceae</taxon>
        <taxon>Candidatus Magnetobacterium</taxon>
    </lineage>
</organism>
<evidence type="ECO:0000256" key="4">
    <source>
        <dbReference type="ARBA" id="ARBA00023163"/>
    </source>
</evidence>
<evidence type="ECO:0000313" key="6">
    <source>
        <dbReference type="EMBL" id="KJU82956.1"/>
    </source>
</evidence>
<keyword evidence="1" id="KW-0678">Repressor</keyword>
<accession>A0A0F3GM41</accession>
<reference evidence="6 7" key="1">
    <citation type="submission" date="2015-02" db="EMBL/GenBank/DDBJ databases">
        <title>Single-cell genomics of uncultivated deep-branching MTB reveals a conserved set of magnetosome genes.</title>
        <authorList>
            <person name="Kolinko S."/>
            <person name="Richter M."/>
            <person name="Glockner F.O."/>
            <person name="Brachmann A."/>
            <person name="Schuler D."/>
        </authorList>
    </citation>
    <scope>NUCLEOTIDE SEQUENCE [LARGE SCALE GENOMIC DNA]</scope>
    <source>
        <strain evidence="6">TM-1</strain>
    </source>
</reference>
<keyword evidence="3" id="KW-0238">DNA-binding</keyword>
<keyword evidence="7" id="KW-1185">Reference proteome</keyword>
<evidence type="ECO:0000259" key="5">
    <source>
        <dbReference type="PROSITE" id="PS50937"/>
    </source>
</evidence>
<protein>
    <submittedName>
        <fullName evidence="6">Transcriptional regulator, MerR family</fullName>
    </submittedName>
</protein>
<dbReference type="GO" id="GO:0003677">
    <property type="term" value="F:DNA binding"/>
    <property type="evidence" value="ECO:0007669"/>
    <property type="project" value="UniProtKB-KW"/>
</dbReference>
<keyword evidence="2" id="KW-0805">Transcription regulation</keyword>
<dbReference type="PANTHER" id="PTHR30204:SF69">
    <property type="entry name" value="MERR-FAMILY TRANSCRIPTIONAL REGULATOR"/>
    <property type="match status" value="1"/>
</dbReference>
<dbReference type="SUPFAM" id="SSF46955">
    <property type="entry name" value="Putative DNA-binding domain"/>
    <property type="match status" value="1"/>
</dbReference>
<evidence type="ECO:0000256" key="2">
    <source>
        <dbReference type="ARBA" id="ARBA00023015"/>
    </source>
</evidence>
<evidence type="ECO:0000313" key="7">
    <source>
        <dbReference type="Proteomes" id="UP000033423"/>
    </source>
</evidence>
<dbReference type="Gene3D" id="1.10.1660.10">
    <property type="match status" value="1"/>
</dbReference>
<name>A0A0F3GM41_9BACT</name>
<dbReference type="InterPro" id="IPR047057">
    <property type="entry name" value="MerR_fam"/>
</dbReference>
<dbReference type="EMBL" id="LACI01002109">
    <property type="protein sequence ID" value="KJU82956.1"/>
    <property type="molecule type" value="Genomic_DNA"/>
</dbReference>
<evidence type="ECO:0000256" key="3">
    <source>
        <dbReference type="ARBA" id="ARBA00023125"/>
    </source>
</evidence>
<dbReference type="PANTHER" id="PTHR30204">
    <property type="entry name" value="REDOX-CYCLING DRUG-SENSING TRANSCRIPTIONAL ACTIVATOR SOXR"/>
    <property type="match status" value="1"/>
</dbReference>
<proteinExistence type="predicted"/>
<evidence type="ECO:0000256" key="1">
    <source>
        <dbReference type="ARBA" id="ARBA00022491"/>
    </source>
</evidence>
<sequence length="128" mass="14888">MSNKKYLITEVSEITGFSLRTIRYYVSSGIIEPPEGRGRGGFYNDRHIDKLRQIKGMQENGMRLKDIITLDRSSEVPNAETTRQVWFKYEIIPGLEIHVRKDIEESERQKIFDVVKLSKTILKGNQDV</sequence>
<keyword evidence="4" id="KW-0804">Transcription</keyword>
<feature type="domain" description="HTH merR-type" evidence="5">
    <location>
        <begin position="5"/>
        <end position="73"/>
    </location>
</feature>
<dbReference type="PROSITE" id="PS50937">
    <property type="entry name" value="HTH_MERR_2"/>
    <property type="match status" value="1"/>
</dbReference>
<dbReference type="InterPro" id="IPR000551">
    <property type="entry name" value="MerR-type_HTH_dom"/>
</dbReference>
<dbReference type="CDD" id="cd00592">
    <property type="entry name" value="HTH_MerR-like"/>
    <property type="match status" value="1"/>
</dbReference>
<dbReference type="Pfam" id="PF13411">
    <property type="entry name" value="MerR_1"/>
    <property type="match status" value="1"/>
</dbReference>
<dbReference type="Proteomes" id="UP000033423">
    <property type="component" value="Unassembled WGS sequence"/>
</dbReference>